<evidence type="ECO:0000313" key="1">
    <source>
        <dbReference type="EMBL" id="OQE28265.1"/>
    </source>
</evidence>
<sequence>TSAKLAKPETRPDSTLKSVGFRAHFLKLAAGFGLL</sequence>
<proteinExistence type="predicted"/>
<reference evidence="2" key="1">
    <citation type="journal article" date="2017" name="Nat. Microbiol.">
        <title>Global analysis of biosynthetic gene clusters reveals vast potential of secondary metabolite production in Penicillium species.</title>
        <authorList>
            <person name="Nielsen J.C."/>
            <person name="Grijseels S."/>
            <person name="Prigent S."/>
            <person name="Ji B."/>
            <person name="Dainat J."/>
            <person name="Nielsen K.F."/>
            <person name="Frisvad J.C."/>
            <person name="Workman M."/>
            <person name="Nielsen J."/>
        </authorList>
    </citation>
    <scope>NUCLEOTIDE SEQUENCE [LARGE SCALE GENOMIC DNA]</scope>
    <source>
        <strain evidence="2">IBT 13039</strain>
    </source>
</reference>
<feature type="non-terminal residue" evidence="1">
    <location>
        <position position="35"/>
    </location>
</feature>
<dbReference type="EMBL" id="MOOB01000967">
    <property type="protein sequence ID" value="OQE28265.1"/>
    <property type="molecule type" value="Genomic_DNA"/>
</dbReference>
<comment type="caution">
    <text evidence="1">The sequence shown here is derived from an EMBL/GenBank/DDBJ whole genome shotgun (WGS) entry which is preliminary data.</text>
</comment>
<dbReference type="AlphaFoldDB" id="A0A1V6TPD7"/>
<dbReference type="Proteomes" id="UP000191691">
    <property type="component" value="Unassembled WGS sequence"/>
</dbReference>
<name>A0A1V6TPD7_PENNA</name>
<organism evidence="1 2">
    <name type="scientific">Penicillium nalgiovense</name>
    <dbReference type="NCBI Taxonomy" id="60175"/>
    <lineage>
        <taxon>Eukaryota</taxon>
        <taxon>Fungi</taxon>
        <taxon>Dikarya</taxon>
        <taxon>Ascomycota</taxon>
        <taxon>Pezizomycotina</taxon>
        <taxon>Eurotiomycetes</taxon>
        <taxon>Eurotiomycetidae</taxon>
        <taxon>Eurotiales</taxon>
        <taxon>Aspergillaceae</taxon>
        <taxon>Penicillium</taxon>
    </lineage>
</organism>
<gene>
    <name evidence="1" type="ORF">PENNAL_c0967G09137</name>
</gene>
<accession>A0A1V6TPD7</accession>
<protein>
    <submittedName>
        <fullName evidence="1">Uncharacterized protein</fullName>
    </submittedName>
</protein>
<keyword evidence="2" id="KW-1185">Reference proteome</keyword>
<evidence type="ECO:0000313" key="2">
    <source>
        <dbReference type="Proteomes" id="UP000191691"/>
    </source>
</evidence>
<feature type="non-terminal residue" evidence="1">
    <location>
        <position position="1"/>
    </location>
</feature>